<keyword evidence="1" id="KW-0472">Membrane</keyword>
<comment type="caution">
    <text evidence="2">The sequence shown here is derived from an EMBL/GenBank/DDBJ whole genome shotgun (WGS) entry which is preliminary data.</text>
</comment>
<sequence>MIAYRCILVLKFLSVMGYAGGAAGAFLCDDPAARRRAVHRIASPSLLATWLSGYALLVLNGWPLFELWVAGALLLSLVGNAALVYCVSRERRSLSAFLGSALPVACVVVLMVVKPTWAQVRP</sequence>
<feature type="transmembrane region" description="Helical" evidence="1">
    <location>
        <begin position="94"/>
        <end position="113"/>
    </location>
</feature>
<keyword evidence="1" id="KW-0812">Transmembrane</keyword>
<dbReference type="Proteomes" id="UP000075604">
    <property type="component" value="Unassembled WGS sequence"/>
</dbReference>
<reference evidence="2 3" key="1">
    <citation type="submission" date="2014-02" db="EMBL/GenBank/DDBJ databases">
        <title>The small core and large imbalanced accessory genome model reveals a collaborative survival strategy of Sorangium cellulosum strains in nature.</title>
        <authorList>
            <person name="Han K."/>
            <person name="Peng R."/>
            <person name="Blom J."/>
            <person name="Li Y.-Z."/>
        </authorList>
    </citation>
    <scope>NUCLEOTIDE SEQUENCE [LARGE SCALE GENOMIC DNA]</scope>
    <source>
        <strain evidence="2 3">So0157-18</strain>
    </source>
</reference>
<proteinExistence type="predicted"/>
<evidence type="ECO:0000313" key="3">
    <source>
        <dbReference type="Proteomes" id="UP000075604"/>
    </source>
</evidence>
<dbReference type="AlphaFoldDB" id="A0A150Q068"/>
<dbReference type="EMBL" id="JELX01000803">
    <property type="protein sequence ID" value="KYF61407.1"/>
    <property type="molecule type" value="Genomic_DNA"/>
</dbReference>
<protein>
    <submittedName>
        <fullName evidence="2">Uncharacterized protein</fullName>
    </submittedName>
</protein>
<organism evidence="2 3">
    <name type="scientific">Sorangium cellulosum</name>
    <name type="common">Polyangium cellulosum</name>
    <dbReference type="NCBI Taxonomy" id="56"/>
    <lineage>
        <taxon>Bacteria</taxon>
        <taxon>Pseudomonadati</taxon>
        <taxon>Myxococcota</taxon>
        <taxon>Polyangia</taxon>
        <taxon>Polyangiales</taxon>
        <taxon>Polyangiaceae</taxon>
        <taxon>Sorangium</taxon>
    </lineage>
</organism>
<evidence type="ECO:0000256" key="1">
    <source>
        <dbReference type="SAM" id="Phobius"/>
    </source>
</evidence>
<gene>
    <name evidence="2" type="ORF">BE04_50940</name>
</gene>
<feature type="transmembrane region" description="Helical" evidence="1">
    <location>
        <begin position="68"/>
        <end position="87"/>
    </location>
</feature>
<feature type="transmembrane region" description="Helical" evidence="1">
    <location>
        <begin position="12"/>
        <end position="29"/>
    </location>
</feature>
<accession>A0A150Q068</accession>
<keyword evidence="1" id="KW-1133">Transmembrane helix</keyword>
<evidence type="ECO:0000313" key="2">
    <source>
        <dbReference type="EMBL" id="KYF61407.1"/>
    </source>
</evidence>
<name>A0A150Q068_SORCE</name>